<sequence>MAGMVRIQTRSLGSEVETPDLATLSTWVSERPVGREADLITYKLESSLRPQILAGIDHPSAGGRFYAERVLSSLKGITDRVVQEEVYADPAEVRMDATIITGLYRGGWCALPGLSELGLTDPDHCYRDDDEFVEALTGVYRELMRAMRDAGVGGHLVHCGRDLTESEADGLAGGKTLLFIEHPDPAALRLLLEHQPVIAIPPADLPVLVDLMEEFTVRQVILIDPSSADLTRALGEMDADHLASGGYCSSGDCEGYWKERIAQSTVPAHPRPS</sequence>
<dbReference type="KEGG" id="mpl:Mpal_0696"/>
<evidence type="ECO:0000313" key="1">
    <source>
        <dbReference type="EMBL" id="ACL16063.1"/>
    </source>
</evidence>
<reference evidence="1 2" key="1">
    <citation type="journal article" date="2015" name="Genome Announc.">
        <title>Complete Genome Sequence of Methanosphaerula palustris E1-9CT, a Hydrogenotrophic Methanogen Isolated from a Minerotrophic Fen Peatland.</title>
        <authorList>
            <person name="Cadillo-Quiroz H."/>
            <person name="Browne P."/>
            <person name="Kyrpides N."/>
            <person name="Woyke T."/>
            <person name="Goodwin L."/>
            <person name="Detter C."/>
            <person name="Yavitt J.B."/>
            <person name="Zinder S.H."/>
        </authorList>
    </citation>
    <scope>NUCLEOTIDE SEQUENCE [LARGE SCALE GENOMIC DNA]</scope>
    <source>
        <strain evidence="2">ATCC BAA-1556 / DSM 19958 / E1-9c</strain>
    </source>
</reference>
<proteinExistence type="predicted"/>
<dbReference type="eggNOG" id="arCOG05312">
    <property type="taxonomic scope" value="Archaea"/>
</dbReference>
<gene>
    <name evidence="1" type="ordered locus">Mpal_0696</name>
</gene>
<protein>
    <submittedName>
        <fullName evidence="1">Uncharacterized protein</fullName>
    </submittedName>
</protein>
<organism evidence="1 2">
    <name type="scientific">Methanosphaerula palustris (strain ATCC BAA-1556 / DSM 19958 / E1-9c)</name>
    <dbReference type="NCBI Taxonomy" id="521011"/>
    <lineage>
        <taxon>Archaea</taxon>
        <taxon>Methanobacteriati</taxon>
        <taxon>Methanobacteriota</taxon>
        <taxon>Stenosarchaea group</taxon>
        <taxon>Methanomicrobia</taxon>
        <taxon>Methanomicrobiales</taxon>
        <taxon>Methanoregulaceae</taxon>
        <taxon>Methanosphaerula</taxon>
    </lineage>
</organism>
<name>B8GFL5_METPE</name>
<dbReference type="EMBL" id="CP001338">
    <property type="protein sequence ID" value="ACL16063.1"/>
    <property type="molecule type" value="Genomic_DNA"/>
</dbReference>
<evidence type="ECO:0000313" key="2">
    <source>
        <dbReference type="Proteomes" id="UP000002457"/>
    </source>
</evidence>
<dbReference type="AlphaFoldDB" id="B8GFL5"/>
<dbReference type="Proteomes" id="UP000002457">
    <property type="component" value="Chromosome"/>
</dbReference>
<dbReference type="HOGENOM" id="CLU_1048108_0_0_2"/>
<accession>B8GFL5</accession>
<keyword evidence="2" id="KW-1185">Reference proteome</keyword>